<feature type="compositionally biased region" description="Basic residues" evidence="1">
    <location>
        <begin position="9"/>
        <end position="21"/>
    </location>
</feature>
<gene>
    <name evidence="2" type="ORF">PGLA1383_LOCUS12939</name>
</gene>
<organism evidence="2 3">
    <name type="scientific">Polarella glacialis</name>
    <name type="common">Dinoflagellate</name>
    <dbReference type="NCBI Taxonomy" id="89957"/>
    <lineage>
        <taxon>Eukaryota</taxon>
        <taxon>Sar</taxon>
        <taxon>Alveolata</taxon>
        <taxon>Dinophyceae</taxon>
        <taxon>Suessiales</taxon>
        <taxon>Suessiaceae</taxon>
        <taxon>Polarella</taxon>
    </lineage>
</organism>
<accession>A0A813E2D9</accession>
<sequence>MRGTTNKSTFKKNRKTKRNQPKRKESKTTNTHGNDDQRRKENKRQRKQPQPNHKEPHHPPPTQGKTPQETKGNGHAKLNVLTLFKTEFASELKANSEKREQHTVLPSRI</sequence>
<evidence type="ECO:0000256" key="1">
    <source>
        <dbReference type="SAM" id="MobiDB-lite"/>
    </source>
</evidence>
<feature type="region of interest" description="Disordered" evidence="1">
    <location>
        <begin position="1"/>
        <end position="78"/>
    </location>
</feature>
<comment type="caution">
    <text evidence="2">The sequence shown here is derived from an EMBL/GenBank/DDBJ whole genome shotgun (WGS) entry which is preliminary data.</text>
</comment>
<dbReference type="AlphaFoldDB" id="A0A813E2D9"/>
<protein>
    <submittedName>
        <fullName evidence="2">Uncharacterized protein</fullName>
    </submittedName>
</protein>
<evidence type="ECO:0000313" key="3">
    <source>
        <dbReference type="Proteomes" id="UP000654075"/>
    </source>
</evidence>
<evidence type="ECO:0000313" key="2">
    <source>
        <dbReference type="EMBL" id="CAE8594386.1"/>
    </source>
</evidence>
<proteinExistence type="predicted"/>
<name>A0A813E2D9_POLGL</name>
<reference evidence="2" key="1">
    <citation type="submission" date="2021-02" db="EMBL/GenBank/DDBJ databases">
        <authorList>
            <person name="Dougan E. K."/>
            <person name="Rhodes N."/>
            <person name="Thang M."/>
            <person name="Chan C."/>
        </authorList>
    </citation>
    <scope>NUCLEOTIDE SEQUENCE</scope>
</reference>
<keyword evidence="3" id="KW-1185">Reference proteome</keyword>
<dbReference type="Proteomes" id="UP000654075">
    <property type="component" value="Unassembled WGS sequence"/>
</dbReference>
<dbReference type="EMBL" id="CAJNNV010007025">
    <property type="protein sequence ID" value="CAE8594386.1"/>
    <property type="molecule type" value="Genomic_DNA"/>
</dbReference>
<feature type="compositionally biased region" description="Basic and acidic residues" evidence="1">
    <location>
        <begin position="22"/>
        <end position="39"/>
    </location>
</feature>